<dbReference type="Proteomes" id="UP001597420">
    <property type="component" value="Unassembled WGS sequence"/>
</dbReference>
<accession>A0ABW4NW73</accession>
<reference evidence="3" key="1">
    <citation type="journal article" date="2019" name="Int. J. Syst. Evol. Microbiol.">
        <title>The Global Catalogue of Microorganisms (GCM) 10K type strain sequencing project: providing services to taxonomists for standard genome sequencing and annotation.</title>
        <authorList>
            <consortium name="The Broad Institute Genomics Platform"/>
            <consortium name="The Broad Institute Genome Sequencing Center for Infectious Disease"/>
            <person name="Wu L."/>
            <person name="Ma J."/>
        </authorList>
    </citation>
    <scope>NUCLEOTIDE SEQUENCE [LARGE SCALE GENOMIC DNA]</scope>
    <source>
        <strain evidence="3">CCM 7950</strain>
    </source>
</reference>
<evidence type="ECO:0000256" key="1">
    <source>
        <dbReference type="SAM" id="Phobius"/>
    </source>
</evidence>
<dbReference type="Pfam" id="PF16080">
    <property type="entry name" value="Phage_holin_2_3"/>
    <property type="match status" value="1"/>
</dbReference>
<evidence type="ECO:0000313" key="3">
    <source>
        <dbReference type="Proteomes" id="UP001597420"/>
    </source>
</evidence>
<feature type="transmembrane region" description="Helical" evidence="1">
    <location>
        <begin position="20"/>
        <end position="44"/>
    </location>
</feature>
<proteinExistence type="predicted"/>
<keyword evidence="1" id="KW-1133">Transmembrane helix</keyword>
<keyword evidence="1" id="KW-0812">Transmembrane</keyword>
<dbReference type="InterPro" id="IPR032118">
    <property type="entry name" value="Phage_holin_HP1"/>
</dbReference>
<dbReference type="EMBL" id="JBHUFP010000015">
    <property type="protein sequence ID" value="MFD1806430.1"/>
    <property type="molecule type" value="Genomic_DNA"/>
</dbReference>
<keyword evidence="3" id="KW-1185">Reference proteome</keyword>
<keyword evidence="1" id="KW-0472">Membrane</keyword>
<name>A0ABW4NW73_9PAST</name>
<evidence type="ECO:0000313" key="2">
    <source>
        <dbReference type="EMBL" id="MFD1806430.1"/>
    </source>
</evidence>
<sequence length="72" mass="8417">MKDTFKDIPIESQAYGWITSFFGMLTLSEWAIIIGILMTVFGYIRESRYKKRLLEIEEIKAGIRDKDGKLIK</sequence>
<organism evidence="2 3">
    <name type="scientific">Pasteurella oralis</name>
    <dbReference type="NCBI Taxonomy" id="1071947"/>
    <lineage>
        <taxon>Bacteria</taxon>
        <taxon>Pseudomonadati</taxon>
        <taxon>Pseudomonadota</taxon>
        <taxon>Gammaproteobacteria</taxon>
        <taxon>Pasteurellales</taxon>
        <taxon>Pasteurellaceae</taxon>
        <taxon>Pasteurella</taxon>
    </lineage>
</organism>
<gene>
    <name evidence="2" type="ORF">ACFSAV_08665</name>
</gene>
<dbReference type="RefSeq" id="WP_379098587.1">
    <property type="nucleotide sequence ID" value="NZ_JBHUFP010000015.1"/>
</dbReference>
<protein>
    <submittedName>
        <fullName evidence="2">HP1 family phage holin</fullName>
    </submittedName>
</protein>
<comment type="caution">
    <text evidence="2">The sequence shown here is derived from an EMBL/GenBank/DDBJ whole genome shotgun (WGS) entry which is preliminary data.</text>
</comment>